<proteinExistence type="predicted"/>
<gene>
    <name evidence="5" type="ORF">BYL167_LOCUS65799</name>
</gene>
<keyword evidence="3" id="KW-0347">Helicase</keyword>
<protein>
    <recommendedName>
        <fullName evidence="7">Helicase ATP-binding domain-containing protein</fullName>
    </recommendedName>
</protein>
<organism evidence="5 6">
    <name type="scientific">Rotaria magnacalcarata</name>
    <dbReference type="NCBI Taxonomy" id="392030"/>
    <lineage>
        <taxon>Eukaryota</taxon>
        <taxon>Metazoa</taxon>
        <taxon>Spiralia</taxon>
        <taxon>Gnathifera</taxon>
        <taxon>Rotifera</taxon>
        <taxon>Eurotatoria</taxon>
        <taxon>Bdelloidea</taxon>
        <taxon>Philodinida</taxon>
        <taxon>Philodinidae</taxon>
        <taxon>Rotaria</taxon>
    </lineage>
</organism>
<feature type="non-terminal residue" evidence="5">
    <location>
        <position position="181"/>
    </location>
</feature>
<sequence>MLVNRSESKLAGWAVSGDQRDIDARIIYLTDGLLKKRLLNYKNFIKNLPDNNNKPTVFFLDEVHERSINIDLCIALFARLLTEKPEIRSQFKIIISSATLDPTVPKLFRNISQLTVGEFAKPMLGTLCPVTKCERTNENILDLVQELCKKRQRYDQILCFVSSVSEVNQYCRLLEEISHGT</sequence>
<dbReference type="SUPFAM" id="SSF52540">
    <property type="entry name" value="P-loop containing nucleoside triphosphate hydrolases"/>
    <property type="match status" value="1"/>
</dbReference>
<dbReference type="InterPro" id="IPR027417">
    <property type="entry name" value="P-loop_NTPase"/>
</dbReference>
<dbReference type="Gene3D" id="3.40.50.300">
    <property type="entry name" value="P-loop containing nucleotide triphosphate hydrolases"/>
    <property type="match status" value="1"/>
</dbReference>
<dbReference type="GO" id="GO:0004386">
    <property type="term" value="F:helicase activity"/>
    <property type="evidence" value="ECO:0007669"/>
    <property type="project" value="UniProtKB-KW"/>
</dbReference>
<dbReference type="EMBL" id="CAJOBH010241741">
    <property type="protein sequence ID" value="CAF5111788.1"/>
    <property type="molecule type" value="Genomic_DNA"/>
</dbReference>
<dbReference type="Proteomes" id="UP000681967">
    <property type="component" value="Unassembled WGS sequence"/>
</dbReference>
<evidence type="ECO:0000256" key="1">
    <source>
        <dbReference type="ARBA" id="ARBA00022741"/>
    </source>
</evidence>
<accession>A0A8S3FCH8</accession>
<reference evidence="5" key="1">
    <citation type="submission" date="2021-02" db="EMBL/GenBank/DDBJ databases">
        <authorList>
            <person name="Nowell W R."/>
        </authorList>
    </citation>
    <scope>NUCLEOTIDE SEQUENCE</scope>
</reference>
<dbReference type="AlphaFoldDB" id="A0A8S3FCH8"/>
<dbReference type="PANTHER" id="PTHR18934:SF91">
    <property type="entry name" value="PRE-MRNA-SPLICING FACTOR ATP-DEPENDENT RNA HELICASE PRP16"/>
    <property type="match status" value="1"/>
</dbReference>
<keyword evidence="4" id="KW-0067">ATP-binding</keyword>
<dbReference type="PANTHER" id="PTHR18934">
    <property type="entry name" value="ATP-DEPENDENT RNA HELICASE"/>
    <property type="match status" value="1"/>
</dbReference>
<name>A0A8S3FCH8_9BILA</name>
<dbReference type="GO" id="GO:0016787">
    <property type="term" value="F:hydrolase activity"/>
    <property type="evidence" value="ECO:0007669"/>
    <property type="project" value="UniProtKB-KW"/>
</dbReference>
<evidence type="ECO:0000313" key="5">
    <source>
        <dbReference type="EMBL" id="CAF5111788.1"/>
    </source>
</evidence>
<comment type="caution">
    <text evidence="5">The sequence shown here is derived from an EMBL/GenBank/DDBJ whole genome shotgun (WGS) entry which is preliminary data.</text>
</comment>
<evidence type="ECO:0008006" key="7">
    <source>
        <dbReference type="Google" id="ProtNLM"/>
    </source>
</evidence>
<evidence type="ECO:0000256" key="3">
    <source>
        <dbReference type="ARBA" id="ARBA00022806"/>
    </source>
</evidence>
<dbReference type="GO" id="GO:0003723">
    <property type="term" value="F:RNA binding"/>
    <property type="evidence" value="ECO:0007669"/>
    <property type="project" value="TreeGrafter"/>
</dbReference>
<evidence type="ECO:0000256" key="4">
    <source>
        <dbReference type="ARBA" id="ARBA00022840"/>
    </source>
</evidence>
<dbReference type="GO" id="GO:0005524">
    <property type="term" value="F:ATP binding"/>
    <property type="evidence" value="ECO:0007669"/>
    <property type="project" value="UniProtKB-KW"/>
</dbReference>
<evidence type="ECO:0000256" key="2">
    <source>
        <dbReference type="ARBA" id="ARBA00022801"/>
    </source>
</evidence>
<evidence type="ECO:0000313" key="6">
    <source>
        <dbReference type="Proteomes" id="UP000681967"/>
    </source>
</evidence>
<keyword evidence="1" id="KW-0547">Nucleotide-binding</keyword>
<keyword evidence="2" id="KW-0378">Hydrolase</keyword>